<dbReference type="GO" id="GO:0050897">
    <property type="term" value="F:cobalt ion binding"/>
    <property type="evidence" value="ECO:0007669"/>
    <property type="project" value="InterPro"/>
</dbReference>
<reference evidence="7 8" key="1">
    <citation type="submission" date="2017-08" db="EMBL/GenBank/DDBJ databases">
        <title>Genomes of Fischerella (Mastigocladus) sp. strains.</title>
        <authorList>
            <person name="Miller S.R."/>
        </authorList>
    </citation>
    <scope>NUCLEOTIDE SEQUENCE [LARGE SCALE GENOMIC DNA]</scope>
    <source>
        <strain evidence="7 8">CCMEE 5323</strain>
    </source>
</reference>
<dbReference type="Pfam" id="PF05996">
    <property type="entry name" value="Fe_bilin_red"/>
    <property type="match status" value="1"/>
</dbReference>
<dbReference type="PANTHER" id="PTHR34557:SF1">
    <property type="entry name" value="PHYTOCHROMOBILIN:FERREDOXIN OXIDOREDUCTASE, CHLOROPLASTIC"/>
    <property type="match status" value="1"/>
</dbReference>
<dbReference type="InterPro" id="IPR022870">
    <property type="entry name" value="Ferredoxin_bilin_OxRdtase"/>
</dbReference>
<evidence type="ECO:0000313" key="7">
    <source>
        <dbReference type="EMBL" id="PLZ92946.1"/>
    </source>
</evidence>
<dbReference type="NCBIfam" id="NF002760">
    <property type="entry name" value="PRK02816.1"/>
    <property type="match status" value="1"/>
</dbReference>
<evidence type="ECO:0000256" key="5">
    <source>
        <dbReference type="ARBA" id="ARBA00049084"/>
    </source>
</evidence>
<dbReference type="HAMAP" id="MF_00618">
    <property type="entry name" value="Ferredoxin_bilin_red"/>
    <property type="match status" value="1"/>
</dbReference>
<dbReference type="Gene3D" id="3.40.1500.20">
    <property type="match status" value="1"/>
</dbReference>
<evidence type="ECO:0000256" key="4">
    <source>
        <dbReference type="ARBA" id="ARBA00023002"/>
    </source>
</evidence>
<evidence type="ECO:0000256" key="3">
    <source>
        <dbReference type="ARBA" id="ARBA00016783"/>
    </source>
</evidence>
<comment type="caution">
    <text evidence="7">The sequence shown here is derived from an EMBL/GenBank/DDBJ whole genome shotgun (WGS) entry which is preliminary data.</text>
</comment>
<dbReference type="InterPro" id="IPR009249">
    <property type="entry name" value="Ferredoxin-dep_bilin_Rdtase"/>
</dbReference>
<comment type="function">
    <text evidence="6">Catalyzes the four-electron reduction of biliverdin IX-alpha (2-electron reduction at both the A and D rings); the reaction proceeds via an isolatable 2-electron intermediate, 181,182-dihydrobiliverdin.</text>
</comment>
<dbReference type="GO" id="GO:0010024">
    <property type="term" value="P:phytochromobilin biosynthetic process"/>
    <property type="evidence" value="ECO:0007669"/>
    <property type="project" value="InterPro"/>
</dbReference>
<dbReference type="Proteomes" id="UP000235036">
    <property type="component" value="Unassembled WGS sequence"/>
</dbReference>
<organism evidence="7 8">
    <name type="scientific">Fischerella muscicola CCMEE 5323</name>
    <dbReference type="NCBI Taxonomy" id="2019572"/>
    <lineage>
        <taxon>Bacteria</taxon>
        <taxon>Bacillati</taxon>
        <taxon>Cyanobacteriota</taxon>
        <taxon>Cyanophyceae</taxon>
        <taxon>Nostocales</taxon>
        <taxon>Hapalosiphonaceae</taxon>
        <taxon>Fischerella</taxon>
    </lineage>
</organism>
<accession>A0A2N6K719</accession>
<name>A0A2N6K719_FISMU</name>
<keyword evidence="4 6" id="KW-0560">Oxidoreductase</keyword>
<comment type="catalytic activity">
    <reaction evidence="5 6">
        <text>(2R,3Z)-phycocyanobilin + 4 oxidized [2Fe-2S]-[ferredoxin] = biliverdin IXalpha + 4 reduced [2Fe-2S]-[ferredoxin] + 4 H(+)</text>
        <dbReference type="Rhea" id="RHEA:15309"/>
        <dbReference type="Rhea" id="RHEA-COMP:10000"/>
        <dbReference type="Rhea" id="RHEA-COMP:10001"/>
        <dbReference type="ChEBI" id="CHEBI:15378"/>
        <dbReference type="ChEBI" id="CHEBI:33737"/>
        <dbReference type="ChEBI" id="CHEBI:33738"/>
        <dbReference type="ChEBI" id="CHEBI:57437"/>
        <dbReference type="ChEBI" id="CHEBI:57991"/>
        <dbReference type="EC" id="1.3.7.5"/>
    </reaction>
</comment>
<dbReference type="GO" id="GO:0050620">
    <property type="term" value="F:phycocyanobilin:ferredoxin oxidoreductase activity"/>
    <property type="evidence" value="ECO:0007669"/>
    <property type="project" value="UniProtKB-UniRule"/>
</dbReference>
<dbReference type="RefSeq" id="WP_016867848.1">
    <property type="nucleotide sequence ID" value="NZ_CAWNVR010000073.1"/>
</dbReference>
<keyword evidence="8" id="KW-1185">Reference proteome</keyword>
<evidence type="ECO:0000256" key="1">
    <source>
        <dbReference type="ARBA" id="ARBA00006908"/>
    </source>
</evidence>
<dbReference type="AlphaFoldDB" id="A0A2N6K719"/>
<dbReference type="PANTHER" id="PTHR34557">
    <property type="entry name" value="PHYTOCHROMOBILIN:FERREDOXIN OXIDOREDUCTASE, CHLOROPLASTIC"/>
    <property type="match status" value="1"/>
</dbReference>
<dbReference type="EMBL" id="NRQW01000092">
    <property type="protein sequence ID" value="PLZ92946.1"/>
    <property type="molecule type" value="Genomic_DNA"/>
</dbReference>
<protein>
    <recommendedName>
        <fullName evidence="3 6">Phycocyanobilin:ferredoxin oxidoreductase</fullName>
        <ecNumber evidence="2 6">1.3.7.5</ecNumber>
    </recommendedName>
</protein>
<sequence>MSTTSISSLREQQHPLIRQLANSIEAAWHKHLDLSPYNLPAELGYVEGRLEGEKLIIENRCYQTPQFRKMHLELAKVGNMLDILHCVMFPRPEYDLPMFGCDLVGGRGQISAAIADLSPVNSDHCLSESYTSTLLALPVPNFSQPRELPEWGDIFSEFCIFVRPSSTEEEAMFLKRVEAFLEIHCQSAIASNPISPDKVTQIIAGQRNYCTKQQQNDKTRRVLEKAFGSEWADSYMTTVLFDLPN</sequence>
<proteinExistence type="inferred from homology"/>
<evidence type="ECO:0000256" key="2">
    <source>
        <dbReference type="ARBA" id="ARBA00012716"/>
    </source>
</evidence>
<evidence type="ECO:0000256" key="6">
    <source>
        <dbReference type="HAMAP-Rule" id="MF_00618"/>
    </source>
</evidence>
<dbReference type="EC" id="1.3.7.5" evidence="2 6"/>
<comment type="similarity">
    <text evidence="1 6">Belongs to the HY2 family.</text>
</comment>
<gene>
    <name evidence="6" type="primary">pcyA</name>
    <name evidence="7" type="ORF">CEN44_04730</name>
</gene>
<evidence type="ECO:0000313" key="8">
    <source>
        <dbReference type="Proteomes" id="UP000235036"/>
    </source>
</evidence>